<keyword evidence="1" id="KW-0472">Membrane</keyword>
<dbReference type="AlphaFoldDB" id="A0AAV5MII5"/>
<keyword evidence="1" id="KW-1133">Transmembrane helix</keyword>
<keyword evidence="3" id="KW-1185">Reference proteome</keyword>
<accession>A0AAV5MII5</accession>
<feature type="transmembrane region" description="Helical" evidence="1">
    <location>
        <begin position="49"/>
        <end position="72"/>
    </location>
</feature>
<name>A0AAV5MII5_9ROSI</name>
<evidence type="ECO:0000313" key="3">
    <source>
        <dbReference type="Proteomes" id="UP001054252"/>
    </source>
</evidence>
<dbReference type="Proteomes" id="UP001054252">
    <property type="component" value="Unassembled WGS sequence"/>
</dbReference>
<evidence type="ECO:0000313" key="2">
    <source>
        <dbReference type="EMBL" id="GKV49778.1"/>
    </source>
</evidence>
<keyword evidence="1" id="KW-0812">Transmembrane</keyword>
<gene>
    <name evidence="2" type="ORF">SLEP1_g56510</name>
</gene>
<sequence>MRGVIEPVEAQERMEGNPVAGTVKNVFIVLSVLPVPITSTFPKIFNYKFLVVFAYSISLSLKMALFIFIVILSMLSWNAFLRLPCVWGIDGELCDVEPNSGESDGA</sequence>
<evidence type="ECO:0000256" key="1">
    <source>
        <dbReference type="SAM" id="Phobius"/>
    </source>
</evidence>
<organism evidence="2 3">
    <name type="scientific">Rubroshorea leprosula</name>
    <dbReference type="NCBI Taxonomy" id="152421"/>
    <lineage>
        <taxon>Eukaryota</taxon>
        <taxon>Viridiplantae</taxon>
        <taxon>Streptophyta</taxon>
        <taxon>Embryophyta</taxon>
        <taxon>Tracheophyta</taxon>
        <taxon>Spermatophyta</taxon>
        <taxon>Magnoliopsida</taxon>
        <taxon>eudicotyledons</taxon>
        <taxon>Gunneridae</taxon>
        <taxon>Pentapetalae</taxon>
        <taxon>rosids</taxon>
        <taxon>malvids</taxon>
        <taxon>Malvales</taxon>
        <taxon>Dipterocarpaceae</taxon>
        <taxon>Rubroshorea</taxon>
    </lineage>
</organism>
<reference evidence="2 3" key="1">
    <citation type="journal article" date="2021" name="Commun. Biol.">
        <title>The genome of Shorea leprosula (Dipterocarpaceae) highlights the ecological relevance of drought in aseasonal tropical rainforests.</title>
        <authorList>
            <person name="Ng K.K.S."/>
            <person name="Kobayashi M.J."/>
            <person name="Fawcett J.A."/>
            <person name="Hatakeyama M."/>
            <person name="Paape T."/>
            <person name="Ng C.H."/>
            <person name="Ang C.C."/>
            <person name="Tnah L.H."/>
            <person name="Lee C.T."/>
            <person name="Nishiyama T."/>
            <person name="Sese J."/>
            <person name="O'Brien M.J."/>
            <person name="Copetti D."/>
            <person name="Mohd Noor M.I."/>
            <person name="Ong R.C."/>
            <person name="Putra M."/>
            <person name="Sireger I.Z."/>
            <person name="Indrioko S."/>
            <person name="Kosugi Y."/>
            <person name="Izuno A."/>
            <person name="Isagi Y."/>
            <person name="Lee S.L."/>
            <person name="Shimizu K.K."/>
        </authorList>
    </citation>
    <scope>NUCLEOTIDE SEQUENCE [LARGE SCALE GENOMIC DNA]</scope>
    <source>
        <strain evidence="2">214</strain>
    </source>
</reference>
<dbReference type="EMBL" id="BPVZ01000318">
    <property type="protein sequence ID" value="GKV49778.1"/>
    <property type="molecule type" value="Genomic_DNA"/>
</dbReference>
<proteinExistence type="predicted"/>
<comment type="caution">
    <text evidence="2">The sequence shown here is derived from an EMBL/GenBank/DDBJ whole genome shotgun (WGS) entry which is preliminary data.</text>
</comment>
<protein>
    <submittedName>
        <fullName evidence="2">Uncharacterized protein</fullName>
    </submittedName>
</protein>